<feature type="transmembrane region" description="Helical" evidence="7">
    <location>
        <begin position="171"/>
        <end position="192"/>
    </location>
</feature>
<organism evidence="9 10">
    <name type="scientific">Tsukamurella pulmonis</name>
    <dbReference type="NCBI Taxonomy" id="47312"/>
    <lineage>
        <taxon>Bacteria</taxon>
        <taxon>Bacillati</taxon>
        <taxon>Actinomycetota</taxon>
        <taxon>Actinomycetes</taxon>
        <taxon>Mycobacteriales</taxon>
        <taxon>Tsukamurellaceae</taxon>
        <taxon>Tsukamurella</taxon>
    </lineage>
</organism>
<dbReference type="GO" id="GO:0005886">
    <property type="term" value="C:plasma membrane"/>
    <property type="evidence" value="ECO:0007669"/>
    <property type="project" value="UniProtKB-SubCell"/>
</dbReference>
<dbReference type="Pfam" id="PF00083">
    <property type="entry name" value="Sugar_tr"/>
    <property type="match status" value="1"/>
</dbReference>
<feature type="transmembrane region" description="Helical" evidence="7">
    <location>
        <begin position="55"/>
        <end position="78"/>
    </location>
</feature>
<dbReference type="InterPro" id="IPR020846">
    <property type="entry name" value="MFS_dom"/>
</dbReference>
<dbReference type="AlphaFoldDB" id="A0A1H1BSZ7"/>
<evidence type="ECO:0000313" key="9">
    <source>
        <dbReference type="EMBL" id="SDQ55021.1"/>
    </source>
</evidence>
<dbReference type="OrthoDB" id="8953821at2"/>
<dbReference type="STRING" id="47312.SAMN04489765_0839"/>
<dbReference type="EMBL" id="FNLF01000002">
    <property type="protein sequence ID" value="SDQ55021.1"/>
    <property type="molecule type" value="Genomic_DNA"/>
</dbReference>
<feature type="transmembrane region" description="Helical" evidence="7">
    <location>
        <begin position="114"/>
        <end position="133"/>
    </location>
</feature>
<gene>
    <name evidence="9" type="ORF">SAMN04489765_0839</name>
</gene>
<evidence type="ECO:0000256" key="6">
    <source>
        <dbReference type="ARBA" id="ARBA00023136"/>
    </source>
</evidence>
<feature type="transmembrane region" description="Helical" evidence="7">
    <location>
        <begin position="262"/>
        <end position="286"/>
    </location>
</feature>
<reference evidence="10" key="1">
    <citation type="submission" date="2016-10" db="EMBL/GenBank/DDBJ databases">
        <authorList>
            <person name="Varghese N."/>
            <person name="Submissions S."/>
        </authorList>
    </citation>
    <scope>NUCLEOTIDE SEQUENCE [LARGE SCALE GENOMIC DNA]</scope>
    <source>
        <strain evidence="10">DSM 44142</strain>
    </source>
</reference>
<comment type="subcellular location">
    <subcellularLocation>
        <location evidence="1">Cell membrane</location>
        <topology evidence="1">Multi-pass membrane protein</topology>
    </subcellularLocation>
</comment>
<proteinExistence type="predicted"/>
<feature type="transmembrane region" description="Helical" evidence="7">
    <location>
        <begin position="419"/>
        <end position="440"/>
    </location>
</feature>
<evidence type="ECO:0000256" key="3">
    <source>
        <dbReference type="ARBA" id="ARBA00022475"/>
    </source>
</evidence>
<evidence type="ECO:0000256" key="5">
    <source>
        <dbReference type="ARBA" id="ARBA00022989"/>
    </source>
</evidence>
<feature type="transmembrane region" description="Helical" evidence="7">
    <location>
        <begin position="328"/>
        <end position="346"/>
    </location>
</feature>
<dbReference type="Proteomes" id="UP000183053">
    <property type="component" value="Unassembled WGS sequence"/>
</dbReference>
<keyword evidence="5 7" id="KW-1133">Transmembrane helix</keyword>
<name>A0A1H1BSZ7_9ACTN</name>
<feature type="transmembrane region" description="Helical" evidence="7">
    <location>
        <begin position="392"/>
        <end position="413"/>
    </location>
</feature>
<sequence>MSAPELPTVPKSRLRRVAMASSIGTTIEFYDFFIYGTAAALVFPTIFFSNMSPGVATLASFATFAVAFFARPVGAILFGHFGDRIGRKRTLVWTLLIMGAATVMIGLLPGSETGVFGLFPNGIGTLAPVLLVAMRFLQGFAVGGEWAGATLLTAEYAPKGKRGLYAMFPQLGPSFAFFLSSGTFLLFTLAAGDTKDADSAFMTIGWRIPFLLSALLVLVGLWVRLTVEETPVFTEVRKRAMSEIHRTKLPFLDAIRFQWKEILIAAGALASLFSLFYMGTAFLTNYATKNLGFPRTTVLAMGMLGAVCFGLAIAASAVYSDKIGRRKVIMTSCALAVVWSLVLFPILDTKSLPLYAVGLIGTLIIFGIAYGPAGAALPEMFHERYRYTGAGLGYNLAGILGGAIPPLIAAKWVADGHQLWVGFMLAGLSAVSVLCCYLMVETKDHDIVETAPTGRDAAQPGEDLAAV</sequence>
<keyword evidence="6 7" id="KW-0472">Membrane</keyword>
<feature type="transmembrane region" description="Helical" evidence="7">
    <location>
        <begin position="90"/>
        <end position="108"/>
    </location>
</feature>
<accession>A0A1H1BSZ7</accession>
<keyword evidence="2" id="KW-0813">Transport</keyword>
<feature type="transmembrane region" description="Helical" evidence="7">
    <location>
        <begin position="352"/>
        <end position="371"/>
    </location>
</feature>
<dbReference type="PROSITE" id="PS00216">
    <property type="entry name" value="SUGAR_TRANSPORT_1"/>
    <property type="match status" value="1"/>
</dbReference>
<evidence type="ECO:0000259" key="8">
    <source>
        <dbReference type="PROSITE" id="PS50850"/>
    </source>
</evidence>
<keyword evidence="4 7" id="KW-0812">Transmembrane</keyword>
<evidence type="ECO:0000256" key="7">
    <source>
        <dbReference type="SAM" id="Phobius"/>
    </source>
</evidence>
<dbReference type="SUPFAM" id="SSF103473">
    <property type="entry name" value="MFS general substrate transporter"/>
    <property type="match status" value="1"/>
</dbReference>
<dbReference type="Gene3D" id="1.20.1250.20">
    <property type="entry name" value="MFS general substrate transporter like domains"/>
    <property type="match status" value="2"/>
</dbReference>
<feature type="transmembrane region" description="Helical" evidence="7">
    <location>
        <begin position="29"/>
        <end position="49"/>
    </location>
</feature>
<dbReference type="GO" id="GO:0022857">
    <property type="term" value="F:transmembrane transporter activity"/>
    <property type="evidence" value="ECO:0007669"/>
    <property type="project" value="InterPro"/>
</dbReference>
<dbReference type="PANTHER" id="PTHR43045">
    <property type="entry name" value="SHIKIMATE TRANSPORTER"/>
    <property type="match status" value="1"/>
</dbReference>
<dbReference type="CDD" id="cd17369">
    <property type="entry name" value="MFS_ShiA_like"/>
    <property type="match status" value="1"/>
</dbReference>
<dbReference type="InterPro" id="IPR005829">
    <property type="entry name" value="Sugar_transporter_CS"/>
</dbReference>
<dbReference type="PROSITE" id="PS00217">
    <property type="entry name" value="SUGAR_TRANSPORT_2"/>
    <property type="match status" value="1"/>
</dbReference>
<dbReference type="PROSITE" id="PS50850">
    <property type="entry name" value="MFS"/>
    <property type="match status" value="1"/>
</dbReference>
<feature type="domain" description="Major facilitator superfamily (MFS) profile" evidence="8">
    <location>
        <begin position="17"/>
        <end position="444"/>
    </location>
</feature>
<dbReference type="RefSeq" id="WP_068533618.1">
    <property type="nucleotide sequence ID" value="NZ_AP025457.1"/>
</dbReference>
<evidence type="ECO:0000256" key="1">
    <source>
        <dbReference type="ARBA" id="ARBA00004651"/>
    </source>
</evidence>
<keyword evidence="3" id="KW-1003">Cell membrane</keyword>
<feature type="transmembrane region" description="Helical" evidence="7">
    <location>
        <begin position="298"/>
        <end position="319"/>
    </location>
</feature>
<evidence type="ECO:0000256" key="4">
    <source>
        <dbReference type="ARBA" id="ARBA00022692"/>
    </source>
</evidence>
<dbReference type="InterPro" id="IPR005828">
    <property type="entry name" value="MFS_sugar_transport-like"/>
</dbReference>
<evidence type="ECO:0000313" key="10">
    <source>
        <dbReference type="Proteomes" id="UP000183053"/>
    </source>
</evidence>
<dbReference type="PANTHER" id="PTHR43045:SF2">
    <property type="entry name" value="INNER MEMBRANE METABOLITE TRANSPORT PROTEIN YHJE"/>
    <property type="match status" value="1"/>
</dbReference>
<dbReference type="InterPro" id="IPR036259">
    <property type="entry name" value="MFS_trans_sf"/>
</dbReference>
<feature type="transmembrane region" description="Helical" evidence="7">
    <location>
        <begin position="204"/>
        <end position="223"/>
    </location>
</feature>
<keyword evidence="10" id="KW-1185">Reference proteome</keyword>
<protein>
    <submittedName>
        <fullName evidence="9">Predicted arabinose efflux permease, MFS family</fullName>
    </submittedName>
</protein>
<evidence type="ECO:0000256" key="2">
    <source>
        <dbReference type="ARBA" id="ARBA00022448"/>
    </source>
</evidence>